<evidence type="ECO:0000313" key="2">
    <source>
        <dbReference type="EMBL" id="GBP64528.1"/>
    </source>
</evidence>
<keyword evidence="3" id="KW-1185">Reference proteome</keyword>
<dbReference type="AlphaFoldDB" id="A0A4C1XM29"/>
<gene>
    <name evidence="2" type="ORF">EVAR_53027_1</name>
</gene>
<sequence>MSLYEAPGIQTSNTRWPTQLPKMGPNTTPISSEQITALPRLDTEEVHELPARVRLSFRADPHPPHALICVDDPSLISTRATRPQRTRRALRPGRYSLRGDLLIGTGKVEAGTGPRLAGQPRGGVRGASREIHKVSDLMTINNGRIYGPSRRFTARRRTAGAGTRSHCATSYSSRVAECICRDVDALGTRCTGPEPRWDEGPGPMKASKCRHDRLTCT</sequence>
<comment type="caution">
    <text evidence="2">The sequence shown here is derived from an EMBL/GenBank/DDBJ whole genome shotgun (WGS) entry which is preliminary data.</text>
</comment>
<protein>
    <submittedName>
        <fullName evidence="2">Uncharacterized protein</fullName>
    </submittedName>
</protein>
<reference evidence="2 3" key="1">
    <citation type="journal article" date="2019" name="Commun. Biol.">
        <title>The bagworm genome reveals a unique fibroin gene that provides high tensile strength.</title>
        <authorList>
            <person name="Kono N."/>
            <person name="Nakamura H."/>
            <person name="Ohtoshi R."/>
            <person name="Tomita M."/>
            <person name="Numata K."/>
            <person name="Arakawa K."/>
        </authorList>
    </citation>
    <scope>NUCLEOTIDE SEQUENCE [LARGE SCALE GENOMIC DNA]</scope>
</reference>
<accession>A0A4C1XM29</accession>
<name>A0A4C1XM29_EUMVA</name>
<dbReference type="Proteomes" id="UP000299102">
    <property type="component" value="Unassembled WGS sequence"/>
</dbReference>
<feature type="region of interest" description="Disordered" evidence="1">
    <location>
        <begin position="1"/>
        <end position="26"/>
    </location>
</feature>
<organism evidence="2 3">
    <name type="scientific">Eumeta variegata</name>
    <name type="common">Bagworm moth</name>
    <name type="synonym">Eumeta japonica</name>
    <dbReference type="NCBI Taxonomy" id="151549"/>
    <lineage>
        <taxon>Eukaryota</taxon>
        <taxon>Metazoa</taxon>
        <taxon>Ecdysozoa</taxon>
        <taxon>Arthropoda</taxon>
        <taxon>Hexapoda</taxon>
        <taxon>Insecta</taxon>
        <taxon>Pterygota</taxon>
        <taxon>Neoptera</taxon>
        <taxon>Endopterygota</taxon>
        <taxon>Lepidoptera</taxon>
        <taxon>Glossata</taxon>
        <taxon>Ditrysia</taxon>
        <taxon>Tineoidea</taxon>
        <taxon>Psychidae</taxon>
        <taxon>Oiketicinae</taxon>
        <taxon>Eumeta</taxon>
    </lineage>
</organism>
<dbReference type="EMBL" id="BGZK01000900">
    <property type="protein sequence ID" value="GBP64528.1"/>
    <property type="molecule type" value="Genomic_DNA"/>
</dbReference>
<evidence type="ECO:0000313" key="3">
    <source>
        <dbReference type="Proteomes" id="UP000299102"/>
    </source>
</evidence>
<proteinExistence type="predicted"/>
<evidence type="ECO:0000256" key="1">
    <source>
        <dbReference type="SAM" id="MobiDB-lite"/>
    </source>
</evidence>